<protein>
    <submittedName>
        <fullName evidence="4">Predicted amidohydrolase</fullName>
    </submittedName>
</protein>
<dbReference type="Gene3D" id="3.60.110.10">
    <property type="entry name" value="Carbon-nitrogen hydrolase"/>
    <property type="match status" value="1"/>
</dbReference>
<dbReference type="EMBL" id="LT629688">
    <property type="protein sequence ID" value="SDD48039.1"/>
    <property type="molecule type" value="Genomic_DNA"/>
</dbReference>
<dbReference type="OrthoDB" id="9811121at2"/>
<sequence>MTANSAFKRRVRARAARTGESYTAALRHLRSVEGALVTRPTDRPVRLRIAVAQTTHRDDPADAAGVAANGAEVRALMERARGEGADLIHLPEATLCFPSKRRLSSTEPELGEADWDRFAWDALTAELREVAATAARLGLWTVVGAQHRLSGPTRPHTSLYVIGPDGSVVTRYDERVLSHTKETLMYTPGHRPVVVDVGGVRLGLASGLEVHFPHLFAGYAEQDVHGVLFSTAGPGEPDQAATFAREARALASQYSLWMGYAAPSSNAPWAPSGLIDPHGRWVARCAAQVEPDVAVGDLVHDPADPGRRWRRSLRGRTGPTPVEDPRSVQHTTF</sequence>
<dbReference type="GO" id="GO:0016787">
    <property type="term" value="F:hydrolase activity"/>
    <property type="evidence" value="ECO:0007669"/>
    <property type="project" value="UniProtKB-KW"/>
</dbReference>
<dbReference type="PANTHER" id="PTHR23088:SF27">
    <property type="entry name" value="DEAMINATED GLUTATHIONE AMIDASE"/>
    <property type="match status" value="1"/>
</dbReference>
<feature type="compositionally biased region" description="Basic and acidic residues" evidence="2">
    <location>
        <begin position="298"/>
        <end position="307"/>
    </location>
</feature>
<feature type="region of interest" description="Disordered" evidence="2">
    <location>
        <begin position="296"/>
        <end position="333"/>
    </location>
</feature>
<feature type="domain" description="CN hydrolase" evidence="3">
    <location>
        <begin position="47"/>
        <end position="300"/>
    </location>
</feature>
<dbReference type="Pfam" id="PF00795">
    <property type="entry name" value="CN_hydrolase"/>
    <property type="match status" value="1"/>
</dbReference>
<keyword evidence="5" id="KW-1185">Reference proteome</keyword>
<dbReference type="PANTHER" id="PTHR23088">
    <property type="entry name" value="NITRILASE-RELATED"/>
    <property type="match status" value="1"/>
</dbReference>
<evidence type="ECO:0000256" key="1">
    <source>
        <dbReference type="ARBA" id="ARBA00010613"/>
    </source>
</evidence>
<dbReference type="Proteomes" id="UP000198546">
    <property type="component" value="Chromosome i"/>
</dbReference>
<accession>A0A1G6V336</accession>
<proteinExistence type="inferred from homology"/>
<dbReference type="CDD" id="cd07197">
    <property type="entry name" value="nitrilase"/>
    <property type="match status" value="1"/>
</dbReference>
<keyword evidence="4" id="KW-0378">Hydrolase</keyword>
<dbReference type="STRING" id="675864.SAMN04489747_1032"/>
<comment type="similarity">
    <text evidence="1">Belongs to the carbon-nitrogen hydrolase superfamily. NIT1/NIT2 family.</text>
</comment>
<dbReference type="InterPro" id="IPR003010">
    <property type="entry name" value="C-N_Hydrolase"/>
</dbReference>
<evidence type="ECO:0000256" key="2">
    <source>
        <dbReference type="SAM" id="MobiDB-lite"/>
    </source>
</evidence>
<evidence type="ECO:0000313" key="4">
    <source>
        <dbReference type="EMBL" id="SDD48039.1"/>
    </source>
</evidence>
<dbReference type="SUPFAM" id="SSF56317">
    <property type="entry name" value="Carbon-nitrogen hydrolase"/>
    <property type="match status" value="1"/>
</dbReference>
<dbReference type="InterPro" id="IPR036526">
    <property type="entry name" value="C-N_Hydrolase_sf"/>
</dbReference>
<name>A0A1G6V336_9ACTN</name>
<dbReference type="AlphaFoldDB" id="A0A1G6V336"/>
<evidence type="ECO:0000259" key="3">
    <source>
        <dbReference type="PROSITE" id="PS50263"/>
    </source>
</evidence>
<evidence type="ECO:0000313" key="5">
    <source>
        <dbReference type="Proteomes" id="UP000198546"/>
    </source>
</evidence>
<organism evidence="4 5">
    <name type="scientific">Auraticoccus monumenti</name>
    <dbReference type="NCBI Taxonomy" id="675864"/>
    <lineage>
        <taxon>Bacteria</taxon>
        <taxon>Bacillati</taxon>
        <taxon>Actinomycetota</taxon>
        <taxon>Actinomycetes</taxon>
        <taxon>Propionibacteriales</taxon>
        <taxon>Propionibacteriaceae</taxon>
        <taxon>Auraticoccus</taxon>
    </lineage>
</organism>
<reference evidence="4 5" key="1">
    <citation type="submission" date="2016-10" db="EMBL/GenBank/DDBJ databases">
        <authorList>
            <person name="de Groot N.N."/>
        </authorList>
    </citation>
    <scope>NUCLEOTIDE SEQUENCE [LARGE SCALE GENOMIC DNA]</scope>
    <source>
        <strain evidence="4 5">MON 2.2</strain>
    </source>
</reference>
<gene>
    <name evidence="4" type="ORF">SAMN04489747_1032</name>
</gene>
<dbReference type="PROSITE" id="PS50263">
    <property type="entry name" value="CN_HYDROLASE"/>
    <property type="match status" value="1"/>
</dbReference>